<dbReference type="GO" id="GO:0016757">
    <property type="term" value="F:glycosyltransferase activity"/>
    <property type="evidence" value="ECO:0007669"/>
    <property type="project" value="UniProtKB-KW"/>
</dbReference>
<keyword evidence="6" id="KW-0812">Transmembrane</keyword>
<dbReference type="Gene3D" id="3.90.550.10">
    <property type="entry name" value="Spore Coat Polysaccharide Biosynthesis Protein SpsA, Chain A"/>
    <property type="match status" value="1"/>
</dbReference>
<dbReference type="InterPro" id="IPR029044">
    <property type="entry name" value="Nucleotide-diphossugar_trans"/>
</dbReference>
<dbReference type="PANTHER" id="PTHR43646:SF2">
    <property type="entry name" value="GLYCOSYLTRANSFERASE 2-LIKE DOMAIN-CONTAINING PROTEIN"/>
    <property type="match status" value="1"/>
</dbReference>
<evidence type="ECO:0000313" key="9">
    <source>
        <dbReference type="Proteomes" id="UP000515369"/>
    </source>
</evidence>
<organism evidence="8 9">
    <name type="scientific">Spirosoma foliorum</name>
    <dbReference type="NCBI Taxonomy" id="2710596"/>
    <lineage>
        <taxon>Bacteria</taxon>
        <taxon>Pseudomonadati</taxon>
        <taxon>Bacteroidota</taxon>
        <taxon>Cytophagia</taxon>
        <taxon>Cytophagales</taxon>
        <taxon>Cytophagaceae</taxon>
        <taxon>Spirosoma</taxon>
    </lineage>
</organism>
<evidence type="ECO:0000256" key="1">
    <source>
        <dbReference type="ARBA" id="ARBA00004236"/>
    </source>
</evidence>
<dbReference type="NCBIfam" id="TIGR04283">
    <property type="entry name" value="glyco_like_mftF"/>
    <property type="match status" value="1"/>
</dbReference>
<dbReference type="InterPro" id="IPR026461">
    <property type="entry name" value="Trfase_2_rSAM/seldom_assoc"/>
</dbReference>
<feature type="transmembrane region" description="Helical" evidence="6">
    <location>
        <begin position="224"/>
        <end position="244"/>
    </location>
</feature>
<keyword evidence="3" id="KW-0328">Glycosyltransferase</keyword>
<evidence type="ECO:0000256" key="2">
    <source>
        <dbReference type="ARBA" id="ARBA00022475"/>
    </source>
</evidence>
<dbReference type="AlphaFoldDB" id="A0A7G5GRR1"/>
<name>A0A7G5GRR1_9BACT</name>
<keyword evidence="6" id="KW-1133">Transmembrane helix</keyword>
<dbReference type="KEGG" id="sfol:H3H32_26890"/>
<protein>
    <submittedName>
        <fullName evidence="8">TIGR04283 family arsenosugar biosynthesis glycosyltransferase</fullName>
    </submittedName>
</protein>
<sequence>MTRIAIIIPTFNEERTLARTFRQLRQLHPVPDELIVVDGGSTDQTISIIQQQIQQQTALAGHPTINLIQSPVARRSYQMNLGVQASTSEYLCFLHADTSLPDDALLVIRETLAQPNIAAGGFISLMRGPLRTRWITSFHNFIKTYYAPLFFRPYLFFFKGARLLFGDQVIFCRRQQFLDCGGYSDELPIMEEADMLLRLVRFGRIRQVNRVVESSDRRLVKWGFWRANALFLYVGVLWGIGYSAEKLKQLYEDIR</sequence>
<dbReference type="PANTHER" id="PTHR43646">
    <property type="entry name" value="GLYCOSYLTRANSFERASE"/>
    <property type="match status" value="1"/>
</dbReference>
<evidence type="ECO:0000256" key="3">
    <source>
        <dbReference type="ARBA" id="ARBA00022676"/>
    </source>
</evidence>
<dbReference type="GO" id="GO:0005886">
    <property type="term" value="C:plasma membrane"/>
    <property type="evidence" value="ECO:0007669"/>
    <property type="project" value="UniProtKB-SubCell"/>
</dbReference>
<dbReference type="EMBL" id="CP059732">
    <property type="protein sequence ID" value="QMW01553.1"/>
    <property type="molecule type" value="Genomic_DNA"/>
</dbReference>
<evidence type="ECO:0000256" key="6">
    <source>
        <dbReference type="SAM" id="Phobius"/>
    </source>
</evidence>
<proteinExistence type="predicted"/>
<dbReference type="CDD" id="cd02522">
    <property type="entry name" value="GT_2_like_a"/>
    <property type="match status" value="1"/>
</dbReference>
<comment type="subcellular location">
    <subcellularLocation>
        <location evidence="1">Cell membrane</location>
    </subcellularLocation>
</comment>
<evidence type="ECO:0000259" key="7">
    <source>
        <dbReference type="Pfam" id="PF00535"/>
    </source>
</evidence>
<dbReference type="SUPFAM" id="SSF53448">
    <property type="entry name" value="Nucleotide-diphospho-sugar transferases"/>
    <property type="match status" value="1"/>
</dbReference>
<keyword evidence="9" id="KW-1185">Reference proteome</keyword>
<accession>A0A7G5GRR1</accession>
<evidence type="ECO:0000256" key="4">
    <source>
        <dbReference type="ARBA" id="ARBA00022679"/>
    </source>
</evidence>
<keyword evidence="4 8" id="KW-0808">Transferase</keyword>
<dbReference type="Pfam" id="PF00535">
    <property type="entry name" value="Glycos_transf_2"/>
    <property type="match status" value="1"/>
</dbReference>
<feature type="domain" description="Glycosyltransferase 2-like" evidence="7">
    <location>
        <begin position="6"/>
        <end position="163"/>
    </location>
</feature>
<evidence type="ECO:0000256" key="5">
    <source>
        <dbReference type="ARBA" id="ARBA00023136"/>
    </source>
</evidence>
<dbReference type="RefSeq" id="WP_182458835.1">
    <property type="nucleotide sequence ID" value="NZ_CP059732.1"/>
</dbReference>
<reference evidence="8 9" key="1">
    <citation type="submission" date="2020-07" db="EMBL/GenBank/DDBJ databases">
        <title>Spirosoma foliorum sp. nov., isolated from the leaves on the Nejang mountain Korea, Republic of.</title>
        <authorList>
            <person name="Ho H."/>
            <person name="Lee Y.-J."/>
            <person name="Nurcahyanto D.-A."/>
            <person name="Kim S.-G."/>
        </authorList>
    </citation>
    <scope>NUCLEOTIDE SEQUENCE [LARGE SCALE GENOMIC DNA]</scope>
    <source>
        <strain evidence="8 9">PL0136</strain>
    </source>
</reference>
<dbReference type="InterPro" id="IPR001173">
    <property type="entry name" value="Glyco_trans_2-like"/>
</dbReference>
<gene>
    <name evidence="8" type="ORF">H3H32_26890</name>
</gene>
<keyword evidence="2" id="KW-1003">Cell membrane</keyword>
<evidence type="ECO:0000313" key="8">
    <source>
        <dbReference type="EMBL" id="QMW01553.1"/>
    </source>
</evidence>
<keyword evidence="5 6" id="KW-0472">Membrane</keyword>
<dbReference type="Proteomes" id="UP000515369">
    <property type="component" value="Chromosome"/>
</dbReference>